<accession>A0A8H3YD38</accession>
<evidence type="ECO:0000313" key="3">
    <source>
        <dbReference type="EMBL" id="GHJ84985.1"/>
    </source>
</evidence>
<proteinExistence type="predicted"/>
<feature type="compositionally biased region" description="Low complexity" evidence="1">
    <location>
        <begin position="108"/>
        <end position="117"/>
    </location>
</feature>
<feature type="region of interest" description="Disordered" evidence="1">
    <location>
        <begin position="1"/>
        <end position="25"/>
    </location>
</feature>
<keyword evidence="2" id="KW-0472">Membrane</keyword>
<gene>
    <name evidence="3" type="ORF">NliqN6_1387</name>
</gene>
<evidence type="ECO:0000256" key="2">
    <source>
        <dbReference type="SAM" id="Phobius"/>
    </source>
</evidence>
<keyword evidence="2" id="KW-1133">Transmembrane helix</keyword>
<reference evidence="3" key="1">
    <citation type="submission" date="2020-07" db="EMBL/GenBank/DDBJ databases">
        <title>Draft Genome Sequence of a Deep-Sea Yeast, Naganishia (Cryptococcus) liquefaciens strain N6.</title>
        <authorList>
            <person name="Han Y.W."/>
            <person name="Kajitani R."/>
            <person name="Morimoto H."/>
            <person name="Parhat M."/>
            <person name="Tsubouchi H."/>
            <person name="Bakenova O."/>
            <person name="Ogata M."/>
            <person name="Argunhan B."/>
            <person name="Aoki R."/>
            <person name="Kajiwara S."/>
            <person name="Itoh T."/>
            <person name="Iwasaki H."/>
        </authorList>
    </citation>
    <scope>NUCLEOTIDE SEQUENCE</scope>
    <source>
        <strain evidence="3">N6</strain>
    </source>
</reference>
<evidence type="ECO:0000256" key="1">
    <source>
        <dbReference type="SAM" id="MobiDB-lite"/>
    </source>
</evidence>
<dbReference type="EMBL" id="BLZA01000010">
    <property type="protein sequence ID" value="GHJ84985.1"/>
    <property type="molecule type" value="Genomic_DNA"/>
</dbReference>
<organism evidence="3 4">
    <name type="scientific">Naganishia liquefaciens</name>
    <dbReference type="NCBI Taxonomy" id="104408"/>
    <lineage>
        <taxon>Eukaryota</taxon>
        <taxon>Fungi</taxon>
        <taxon>Dikarya</taxon>
        <taxon>Basidiomycota</taxon>
        <taxon>Agaricomycotina</taxon>
        <taxon>Tremellomycetes</taxon>
        <taxon>Filobasidiales</taxon>
        <taxon>Filobasidiaceae</taxon>
        <taxon>Naganishia</taxon>
    </lineage>
</organism>
<feature type="compositionally biased region" description="Polar residues" evidence="1">
    <location>
        <begin position="193"/>
        <end position="207"/>
    </location>
</feature>
<keyword evidence="2" id="KW-0812">Transmembrane</keyword>
<protein>
    <submittedName>
        <fullName evidence="3">Uncharacterized protein</fullName>
    </submittedName>
</protein>
<feature type="region of interest" description="Disordered" evidence="1">
    <location>
        <begin position="108"/>
        <end position="133"/>
    </location>
</feature>
<name>A0A8H3YD38_9TREE</name>
<dbReference type="Proteomes" id="UP000620104">
    <property type="component" value="Unassembled WGS sequence"/>
</dbReference>
<comment type="caution">
    <text evidence="3">The sequence shown here is derived from an EMBL/GenBank/DDBJ whole genome shotgun (WGS) entry which is preliminary data.</text>
</comment>
<keyword evidence="4" id="KW-1185">Reference proteome</keyword>
<dbReference type="AlphaFoldDB" id="A0A8H3YD38"/>
<feature type="region of interest" description="Disordered" evidence="1">
    <location>
        <begin position="193"/>
        <end position="218"/>
    </location>
</feature>
<feature type="transmembrane region" description="Helical" evidence="2">
    <location>
        <begin position="224"/>
        <end position="245"/>
    </location>
</feature>
<evidence type="ECO:0000313" key="4">
    <source>
        <dbReference type="Proteomes" id="UP000620104"/>
    </source>
</evidence>
<sequence>MVSKTISQTASQTSRQSISRTTSQTIAETADQTLSAAGSNATSAHSKLSARQNFDRDCSWTTTTQWKSSQPSSTVIINEVIATSTVWNTVTAWMPTETVQECTQIESSVASSSSTSSPEQYIPLPRGTAATPSGTNKPIVLTWTEADAKYTTPPSTTSIIAIRFTSPANTDNTPIRPISTAFVSDSQSVETVITATDSSDGETPSAQAATESSTSRNSSASAKAGWACGTFGVLLLLGLIIWLYLRKRQHSKQRSTPRRSREKFSFFDGSVDEKGEDFDANREDYHEVPLFTLQTSDTVPALPEVSMLKVLAFHLTT</sequence>
<feature type="compositionally biased region" description="Low complexity" evidence="1">
    <location>
        <begin position="208"/>
        <end position="218"/>
    </location>
</feature>